<organism evidence="1 2">
    <name type="scientific">Spirosoma montaniterrae</name>
    <dbReference type="NCBI Taxonomy" id="1178516"/>
    <lineage>
        <taxon>Bacteria</taxon>
        <taxon>Pseudomonadati</taxon>
        <taxon>Bacteroidota</taxon>
        <taxon>Cytophagia</taxon>
        <taxon>Cytophagales</taxon>
        <taxon>Cytophagaceae</taxon>
        <taxon>Spirosoma</taxon>
    </lineage>
</organism>
<gene>
    <name evidence="1" type="ORF">AWR27_05520</name>
</gene>
<reference evidence="1 2" key="1">
    <citation type="submission" date="2016-01" db="EMBL/GenBank/DDBJ databases">
        <authorList>
            <person name="Oliw E.H."/>
        </authorList>
    </citation>
    <scope>NUCLEOTIDE SEQUENCE [LARGE SCALE GENOMIC DNA]</scope>
    <source>
        <strain evidence="1 2">DY10</strain>
    </source>
</reference>
<evidence type="ECO:0008006" key="3">
    <source>
        <dbReference type="Google" id="ProtNLM"/>
    </source>
</evidence>
<accession>A0A1P9WU10</accession>
<dbReference type="RefSeq" id="WP_077130271.1">
    <property type="nucleotide sequence ID" value="NZ_CP014263.1"/>
</dbReference>
<dbReference type="OrthoDB" id="796761at2"/>
<dbReference type="EMBL" id="CP014263">
    <property type="protein sequence ID" value="AQG78828.1"/>
    <property type="molecule type" value="Genomic_DNA"/>
</dbReference>
<dbReference type="InterPro" id="IPR026337">
    <property type="entry name" value="AKG_HExxH"/>
</dbReference>
<dbReference type="KEGG" id="smon:AWR27_05520"/>
<protein>
    <recommendedName>
        <fullName evidence="3">HEXXH motif domain-containing protein</fullName>
    </recommendedName>
</protein>
<dbReference type="STRING" id="1178516.AWR27_05520"/>
<keyword evidence="2" id="KW-1185">Reference proteome</keyword>
<evidence type="ECO:0000313" key="2">
    <source>
        <dbReference type="Proteomes" id="UP000187941"/>
    </source>
</evidence>
<name>A0A1P9WU10_9BACT</name>
<dbReference type="Proteomes" id="UP000187941">
    <property type="component" value="Chromosome"/>
</dbReference>
<evidence type="ECO:0000313" key="1">
    <source>
        <dbReference type="EMBL" id="AQG78828.1"/>
    </source>
</evidence>
<proteinExistence type="predicted"/>
<dbReference type="NCBIfam" id="TIGR04267">
    <property type="entry name" value="mod_HExxH"/>
    <property type="match status" value="1"/>
</dbReference>
<dbReference type="AlphaFoldDB" id="A0A1P9WU10"/>
<sequence length="441" mass="49678">MKPTSPRPQFEALARQGDAYLGLLWKNLLLNEPMQSRLRQYAGTADLLDTVMTLPVHTVVAQGTPFFWETVCRLLSTDDDPQWADDQQFLLHLIDSFSDVVDTPFSVQIPLDTAIETAATHVVILPKRRLMRKLTTPAELHGSAGSLQLIADGADCPFMRGTVMLASGYGNVLAVPELFYPDIAPKINESALHSCARQVMAGLTLIRQYDAALAGQIRALIRYYVPVHPQQARQHHSFTTSAYPGVIFLSESDNVLLLAETIVHEFAHTELDRITAFSPIHYGTPDAVYYSPWRPDARPLTGLFHAVYVFFKIYEWFEQIDAATLLPNERAYLHQRREQVYWRLRIGMAQVPATLLHPICRDLLTAMQQRLNELDPGGLFSQSLAFATLMAHFRAWQASHPQYAATAQKNVEYAGIRQMPPETLQYSSEIKNNLPTNGCFI</sequence>